<dbReference type="PATRIC" id="fig|1434106.5.peg.1322"/>
<proteinExistence type="predicted"/>
<name>A0A0E3R2E4_METBA</name>
<dbReference type="AlphaFoldDB" id="A0A0E3R2E4"/>
<dbReference type="KEGG" id="mbar:MSBR2_1038"/>
<sequence>MTKETDSGKCVLGGTGITAGENVIFENINSPIAVGANINISFSDIEDLKQDLLAFKEAISKSNLLPENKTIAEGDITAAIKESENETPKLEKITKRVVSAIEIMQETGKKMEEYGLFDIASKVAKRLAISAILN</sequence>
<organism evidence="1 2">
    <name type="scientific">Methanosarcina barkeri 227</name>
    <dbReference type="NCBI Taxonomy" id="1434106"/>
    <lineage>
        <taxon>Archaea</taxon>
        <taxon>Methanobacteriati</taxon>
        <taxon>Methanobacteriota</taxon>
        <taxon>Stenosarchaea group</taxon>
        <taxon>Methanomicrobia</taxon>
        <taxon>Methanosarcinales</taxon>
        <taxon>Methanosarcinaceae</taxon>
        <taxon>Methanosarcina</taxon>
    </lineage>
</organism>
<dbReference type="EMBL" id="CP009530">
    <property type="protein sequence ID" value="AKB57554.1"/>
    <property type="molecule type" value="Genomic_DNA"/>
</dbReference>
<dbReference type="HOGENOM" id="CLU_1891412_0_0_2"/>
<evidence type="ECO:0000313" key="1">
    <source>
        <dbReference type="EMBL" id="AKB57554.1"/>
    </source>
</evidence>
<gene>
    <name evidence="1" type="ORF">MSBR2_1038</name>
</gene>
<evidence type="ECO:0000313" key="2">
    <source>
        <dbReference type="Proteomes" id="UP000033079"/>
    </source>
</evidence>
<reference evidence="1 2" key="1">
    <citation type="submission" date="2014-07" db="EMBL/GenBank/DDBJ databases">
        <title>Methanogenic archaea and the global carbon cycle.</title>
        <authorList>
            <person name="Henriksen J.R."/>
            <person name="Luke J."/>
            <person name="Reinhart S."/>
            <person name="Benedict M.N."/>
            <person name="Youngblut N.D."/>
            <person name="Metcalf M.E."/>
            <person name="Whitaker R.J."/>
            <person name="Metcalf W.W."/>
        </authorList>
    </citation>
    <scope>NUCLEOTIDE SEQUENCE [LARGE SCALE GENOMIC DNA]</scope>
    <source>
        <strain evidence="1 2">227</strain>
    </source>
</reference>
<dbReference type="Proteomes" id="UP000033079">
    <property type="component" value="Chromosome"/>
</dbReference>
<dbReference type="GeneID" id="24800001"/>
<protein>
    <submittedName>
        <fullName evidence="1">Uncharacterized protein</fullName>
    </submittedName>
</protein>
<dbReference type="RefSeq" id="WP_048118364.1">
    <property type="nucleotide sequence ID" value="NZ_CP009530.1"/>
</dbReference>
<accession>A0A0E3R2E4</accession>